<accession>A0ABN7KCK9</accession>
<keyword evidence="1" id="KW-0472">Membrane</keyword>
<gene>
    <name evidence="2" type="ORF">LMG7974_01886</name>
</gene>
<evidence type="ECO:0000256" key="1">
    <source>
        <dbReference type="SAM" id="Phobius"/>
    </source>
</evidence>
<proteinExistence type="predicted"/>
<dbReference type="InterPro" id="IPR027853">
    <property type="entry name" value="DUF4492"/>
</dbReference>
<keyword evidence="3" id="KW-1185">Reference proteome</keyword>
<organism evidence="2 3">
    <name type="scientific">Campylobacter majalis</name>
    <dbReference type="NCBI Taxonomy" id="2790656"/>
    <lineage>
        <taxon>Bacteria</taxon>
        <taxon>Pseudomonadati</taxon>
        <taxon>Campylobacterota</taxon>
        <taxon>Epsilonproteobacteria</taxon>
        <taxon>Campylobacterales</taxon>
        <taxon>Campylobacteraceae</taxon>
        <taxon>Campylobacter</taxon>
    </lineage>
</organism>
<name>A0ABN7KCK9_9BACT</name>
<sequence>MSSNYLVKIFKFYIDGFRSMGVGRKLWAIIFIKLLIMFGVLKVFFFDETINTKFTTQDEKSEFILDNLTKDYN</sequence>
<keyword evidence="1" id="KW-0812">Transmembrane</keyword>
<evidence type="ECO:0000313" key="2">
    <source>
        <dbReference type="EMBL" id="CAD7289803.1"/>
    </source>
</evidence>
<reference evidence="2 3" key="1">
    <citation type="submission" date="2020-11" db="EMBL/GenBank/DDBJ databases">
        <authorList>
            <person name="Peeters C."/>
        </authorList>
    </citation>
    <scope>NUCLEOTIDE SEQUENCE [LARGE SCALE GENOMIC DNA]</scope>
    <source>
        <strain evidence="2 3">LMG 7974</strain>
    </source>
</reference>
<dbReference type="Pfam" id="PF14899">
    <property type="entry name" value="DUF4492"/>
    <property type="match status" value="1"/>
</dbReference>
<dbReference type="EMBL" id="CAJHOF010000030">
    <property type="protein sequence ID" value="CAD7289803.1"/>
    <property type="molecule type" value="Genomic_DNA"/>
</dbReference>
<comment type="caution">
    <text evidence="2">The sequence shown here is derived from an EMBL/GenBank/DDBJ whole genome shotgun (WGS) entry which is preliminary data.</text>
</comment>
<dbReference type="Proteomes" id="UP000789803">
    <property type="component" value="Unassembled WGS sequence"/>
</dbReference>
<feature type="transmembrane region" description="Helical" evidence="1">
    <location>
        <begin position="26"/>
        <end position="45"/>
    </location>
</feature>
<protein>
    <recommendedName>
        <fullName evidence="4">DUF4492 domain-containing protein</fullName>
    </recommendedName>
</protein>
<keyword evidence="1" id="KW-1133">Transmembrane helix</keyword>
<dbReference type="RefSeq" id="WP_229933657.1">
    <property type="nucleotide sequence ID" value="NZ_CAJHOF010000030.1"/>
</dbReference>
<evidence type="ECO:0000313" key="3">
    <source>
        <dbReference type="Proteomes" id="UP000789803"/>
    </source>
</evidence>
<evidence type="ECO:0008006" key="4">
    <source>
        <dbReference type="Google" id="ProtNLM"/>
    </source>
</evidence>